<dbReference type="PANTHER" id="PTHR40459:SF1">
    <property type="entry name" value="CONSERVED HYPOTHETICAL ALANINE AND LEUCINE RICH PROTEIN"/>
    <property type="match status" value="1"/>
</dbReference>
<accession>A0A0C1DHE5</accession>
<dbReference type="InterPro" id="IPR018931">
    <property type="entry name" value="DUF2520"/>
</dbReference>
<proteinExistence type="predicted"/>
<evidence type="ECO:0000259" key="1">
    <source>
        <dbReference type="Pfam" id="PF03807"/>
    </source>
</evidence>
<dbReference type="Pfam" id="PF03807">
    <property type="entry name" value="F420_oxidored"/>
    <property type="match status" value="1"/>
</dbReference>
<dbReference type="AlphaFoldDB" id="A0A0C1DHE5"/>
<dbReference type="EMBL" id="JSYN01000015">
    <property type="protein sequence ID" value="KIA93360.1"/>
    <property type="molecule type" value="Genomic_DNA"/>
</dbReference>
<evidence type="ECO:0000313" key="3">
    <source>
        <dbReference type="EMBL" id="KIA93360.1"/>
    </source>
</evidence>
<dbReference type="SUPFAM" id="SSF51735">
    <property type="entry name" value="NAD(P)-binding Rossmann-fold domains"/>
    <property type="match status" value="1"/>
</dbReference>
<dbReference type="InterPro" id="IPR036291">
    <property type="entry name" value="NAD(P)-bd_dom_sf"/>
</dbReference>
<feature type="domain" description="Pyrroline-5-carboxylate reductase catalytic N-terminal" evidence="1">
    <location>
        <begin position="3"/>
        <end position="80"/>
    </location>
</feature>
<dbReference type="PANTHER" id="PTHR40459">
    <property type="entry name" value="CONSERVED HYPOTHETICAL ALANINE AND LEUCINE RICH PROTEIN"/>
    <property type="match status" value="1"/>
</dbReference>
<dbReference type="SUPFAM" id="SSF48179">
    <property type="entry name" value="6-phosphogluconate dehydrogenase C-terminal domain-like"/>
    <property type="match status" value="1"/>
</dbReference>
<dbReference type="Pfam" id="PF10728">
    <property type="entry name" value="DUF2520"/>
    <property type="match status" value="1"/>
</dbReference>
<reference evidence="3 4" key="1">
    <citation type="submission" date="2014-10" db="EMBL/GenBank/DDBJ databases">
        <title>Pedobacter Kyungheensis.</title>
        <authorList>
            <person name="Anderson B.M."/>
            <person name="Newman J.D."/>
        </authorList>
    </citation>
    <scope>NUCLEOTIDE SEQUENCE [LARGE SCALE GENOMIC DNA]</scope>
    <source>
        <strain evidence="3 4">KACC 16221</strain>
    </source>
</reference>
<comment type="caution">
    <text evidence="3">The sequence shown here is derived from an EMBL/GenBank/DDBJ whole genome shotgun (WGS) entry which is preliminary data.</text>
</comment>
<dbReference type="InterPro" id="IPR008927">
    <property type="entry name" value="6-PGluconate_DH-like_C_sf"/>
</dbReference>
<evidence type="ECO:0000259" key="2">
    <source>
        <dbReference type="Pfam" id="PF10728"/>
    </source>
</evidence>
<feature type="domain" description="DUF2520" evidence="2">
    <location>
        <begin position="124"/>
        <end position="248"/>
    </location>
</feature>
<evidence type="ECO:0000313" key="4">
    <source>
        <dbReference type="Proteomes" id="UP000031246"/>
    </source>
</evidence>
<dbReference type="Gene3D" id="3.40.50.720">
    <property type="entry name" value="NAD(P)-binding Rossmann-like Domain"/>
    <property type="match status" value="1"/>
</dbReference>
<dbReference type="InterPro" id="IPR037108">
    <property type="entry name" value="TM1727-like_C_sf"/>
</dbReference>
<dbReference type="Gene3D" id="1.10.1040.20">
    <property type="entry name" value="ProC-like, C-terminal domain"/>
    <property type="match status" value="1"/>
</dbReference>
<keyword evidence="4" id="KW-1185">Reference proteome</keyword>
<dbReference type="InterPro" id="IPR028939">
    <property type="entry name" value="P5C_Rdtase_cat_N"/>
</dbReference>
<name>A0A0C1DHE5_9SPHI</name>
<gene>
    <name evidence="3" type="ORF">OC25_13060</name>
</gene>
<dbReference type="OrthoDB" id="9810755at2"/>
<sequence>MEIVLLGSGNVATHLAKALKAKGENVVQVYSPNLVNAKLLANSIAAEAIGDLNAIKTDADLYIISVKDDAIESIAERLKAVSGLVVHTSGTTDIKVLSAQFKKAGVFYPLQTFSKAKEVDFDRIPLCIEATDAVQLEVLHKLAAKLSQQVYELDGEKRKVLHLAAVFACNFPNHLYALANQILQQNGLDFEIIRPLIAETADKVMNNLPENVQTGPAVRADETTMNKHLSMLKDMPELQEIYQTLSNSIKLMPK</sequence>
<dbReference type="Proteomes" id="UP000031246">
    <property type="component" value="Unassembled WGS sequence"/>
</dbReference>
<protein>
    <submittedName>
        <fullName evidence="3">Oxidoreductase</fullName>
    </submittedName>
</protein>
<dbReference type="RefSeq" id="WP_039476719.1">
    <property type="nucleotide sequence ID" value="NZ_JSYN01000015.1"/>
</dbReference>
<organism evidence="3 4">
    <name type="scientific">Pedobacter kyungheensis</name>
    <dbReference type="NCBI Taxonomy" id="1069985"/>
    <lineage>
        <taxon>Bacteria</taxon>
        <taxon>Pseudomonadati</taxon>
        <taxon>Bacteroidota</taxon>
        <taxon>Sphingobacteriia</taxon>
        <taxon>Sphingobacteriales</taxon>
        <taxon>Sphingobacteriaceae</taxon>
        <taxon>Pedobacter</taxon>
    </lineage>
</organism>